<proteinExistence type="inferred from homology"/>
<evidence type="ECO:0000256" key="4">
    <source>
        <dbReference type="ARBA" id="ARBA00022801"/>
    </source>
</evidence>
<keyword evidence="2" id="KW-0645">Protease</keyword>
<evidence type="ECO:0000256" key="1">
    <source>
        <dbReference type="ARBA" id="ARBA00008552"/>
    </source>
</evidence>
<dbReference type="Proteomes" id="UP001497392">
    <property type="component" value="Unassembled WGS sequence"/>
</dbReference>
<evidence type="ECO:0000313" key="9">
    <source>
        <dbReference type="Proteomes" id="UP001497392"/>
    </source>
</evidence>
<keyword evidence="9" id="KW-1185">Reference proteome</keyword>
<accession>A0ABP1FLI4</accession>
<comment type="similarity">
    <text evidence="1">Belongs to the peptidase C78 family.</text>
</comment>
<organism evidence="8 9">
    <name type="scientific">Coccomyxa viridis</name>
    <dbReference type="NCBI Taxonomy" id="1274662"/>
    <lineage>
        <taxon>Eukaryota</taxon>
        <taxon>Viridiplantae</taxon>
        <taxon>Chlorophyta</taxon>
        <taxon>core chlorophytes</taxon>
        <taxon>Trebouxiophyceae</taxon>
        <taxon>Trebouxiophyceae incertae sedis</taxon>
        <taxon>Coccomyxaceae</taxon>
        <taxon>Coccomyxa</taxon>
    </lineage>
</organism>
<dbReference type="InterPro" id="IPR049387">
    <property type="entry name" value="UFSP2-like_2nd"/>
</dbReference>
<evidence type="ECO:0000313" key="8">
    <source>
        <dbReference type="EMBL" id="CAL5220824.1"/>
    </source>
</evidence>
<feature type="domain" description="UFSP1/2/DUB catalytic" evidence="6">
    <location>
        <begin position="393"/>
        <end position="583"/>
    </location>
</feature>
<comment type="caution">
    <text evidence="8">The sequence shown here is derived from an EMBL/GenBank/DDBJ whole genome shotgun (WGS) entry which is preliminary data.</text>
</comment>
<dbReference type="Gene3D" id="3.90.70.130">
    <property type="match status" value="1"/>
</dbReference>
<name>A0ABP1FLI4_9CHLO</name>
<evidence type="ECO:0000259" key="7">
    <source>
        <dbReference type="Pfam" id="PF20908"/>
    </source>
</evidence>
<dbReference type="Pfam" id="PF20908">
    <property type="entry name" value="UfSP2_N"/>
    <property type="match status" value="1"/>
</dbReference>
<keyword evidence="5" id="KW-0788">Thiol protease</keyword>
<reference evidence="8 9" key="1">
    <citation type="submission" date="2024-06" db="EMBL/GenBank/DDBJ databases">
        <authorList>
            <person name="Kraege A."/>
            <person name="Thomma B."/>
        </authorList>
    </citation>
    <scope>NUCLEOTIDE SEQUENCE [LARGE SCALE GENOMIC DNA]</scope>
</reference>
<dbReference type="Pfam" id="PF07910">
    <property type="entry name" value="Peptidase_C78"/>
    <property type="match status" value="1"/>
</dbReference>
<evidence type="ECO:0000256" key="2">
    <source>
        <dbReference type="ARBA" id="ARBA00022670"/>
    </source>
</evidence>
<dbReference type="EMBL" id="CAXHTA020000004">
    <property type="protein sequence ID" value="CAL5220824.1"/>
    <property type="molecule type" value="Genomic_DNA"/>
</dbReference>
<feature type="domain" description="UFSP2 second" evidence="7">
    <location>
        <begin position="250"/>
        <end position="365"/>
    </location>
</feature>
<gene>
    <name evidence="8" type="primary">g2901</name>
    <name evidence="8" type="ORF">VP750_LOCUS2483</name>
</gene>
<evidence type="ECO:0000256" key="3">
    <source>
        <dbReference type="ARBA" id="ARBA00022786"/>
    </source>
</evidence>
<dbReference type="PANTHER" id="PTHR48153">
    <property type="entry name" value="UFM1-SPECIFIC PROTEASE 2"/>
    <property type="match status" value="1"/>
</dbReference>
<keyword evidence="3" id="KW-0833">Ubl conjugation pathway</keyword>
<dbReference type="InterPro" id="IPR038765">
    <property type="entry name" value="Papain-like_cys_pep_sf"/>
</dbReference>
<dbReference type="InterPro" id="IPR012462">
    <property type="entry name" value="UFSP1/2_DUB_cat"/>
</dbReference>
<sequence>MTDERVRLWPDIPERIKATSRVATGGWLTGFKGQEETTVLHLSGSSESGQYDRLQRLLPAGVSICGAWARGGEEQDGVQRLKEMAAAAQGAASFVGAVITGGSIQWYRGNVQSLSTITPDALTDAEQWLETNFCALRCSLPLHAEVFGLSAVNGQAVLKSKAVGAAVNSLQQQLTGSMLFSGGSRSLGLQSLQGGLDTCGSLGGTLAKPVDIQIMQQRHPQYDNSGSSSAAGPSFQYHPIRGGSLSMQQVRLSLNVLMLAPSSLAAASLQGEVVRPAIEAQLEHFRDALCQDNGPLYDQRALHFLPPGWPHPLTVIYPLRADGAGKSLEAIEEQVLPMRKELHQLLGLPMDRPMLRMANAMAFDDAAGEGSGAQRLKDVHQGLPASGVQNGSVHMVEGSYDYHHYMQDRFDDSGWGCAYRSLQTICSWMRRQQYTSAPVPTHRQIQQTLVDIGDKPSSFVGSKQWIGAIELGYILDTLLGVSSKVITVSNGAEMASKAREIAYHFDSQGTPIMMGGGVLAYTLLGIDYNERTGQCAFLILDPHYTGSDDLKAIHKGQWIAWKKADGKAAAGGDLFVKIAFYNLLCPQRPCTV</sequence>
<evidence type="ECO:0000259" key="6">
    <source>
        <dbReference type="Pfam" id="PF07910"/>
    </source>
</evidence>
<evidence type="ECO:0000256" key="5">
    <source>
        <dbReference type="ARBA" id="ARBA00022807"/>
    </source>
</evidence>
<keyword evidence="4" id="KW-0378">Hydrolase</keyword>
<dbReference type="SUPFAM" id="SSF54001">
    <property type="entry name" value="Cysteine proteinases"/>
    <property type="match status" value="1"/>
</dbReference>
<dbReference type="PANTHER" id="PTHR48153:SF2">
    <property type="entry name" value="UFM1-SPECIFIC PROTEASE 2"/>
    <property type="match status" value="1"/>
</dbReference>
<protein>
    <submittedName>
        <fullName evidence="8">G2901 protein</fullName>
    </submittedName>
</protein>